<evidence type="ECO:0000313" key="2">
    <source>
        <dbReference type="Proteomes" id="UP000515561"/>
    </source>
</evidence>
<dbReference type="AlphaFoldDB" id="A0A6S6RBH6"/>
<dbReference type="EMBL" id="AP023367">
    <property type="protein sequence ID" value="BCJ96860.1"/>
    <property type="molecule type" value="Genomic_DNA"/>
</dbReference>
<dbReference type="Gene3D" id="3.40.50.300">
    <property type="entry name" value="P-loop containing nucleotide triphosphate hydrolases"/>
    <property type="match status" value="1"/>
</dbReference>
<name>A0A6S6RBH6_9FIRM</name>
<evidence type="ECO:0000313" key="1">
    <source>
        <dbReference type="EMBL" id="BCJ96860.1"/>
    </source>
</evidence>
<dbReference type="Proteomes" id="UP000515561">
    <property type="component" value="Chromosome"/>
</dbReference>
<dbReference type="Gene3D" id="1.25.40.10">
    <property type="entry name" value="Tetratricopeptide repeat domain"/>
    <property type="match status" value="1"/>
</dbReference>
<gene>
    <name evidence="1" type="ORF">acsn021_44290</name>
</gene>
<proteinExistence type="predicted"/>
<dbReference type="SUPFAM" id="SSF48452">
    <property type="entry name" value="TPR-like"/>
    <property type="match status" value="1"/>
</dbReference>
<dbReference type="InterPro" id="IPR011990">
    <property type="entry name" value="TPR-like_helical_dom_sf"/>
</dbReference>
<sequence>MERYENIVKIEEIRRLMEQNQYVKAAKVLDTMDISRIKTLTDLSIIADVYSQNERYGEAVEVLLKIYSKTKTRRVLYQLVETSIKRRNAREAEEYLEKYIKIAPQDSYRFVFRYCIDKLNKEPYEILISSLEKLKEHEYIEMWAYELAKLYHKAGLKDKCVRECSDIILWFGDGIYVEKARLLKAYYVGEINPVHMLKAKEKKEAEMRLGLDKTKDYSSIRSQIDQFLAREETAAAATAILKQEETYTEADVQEWKGEYTGEEWQLLTDVWSSGEQQVQWTEDERTEESLVSESKEELRVQSEEDSYYQPEENTVIPQEESNAQVYSQYEEATDDIKAENQEVQVEDTSIQPEEEPFNDLNPMTGVKNPEDNNTQNYEQTKKEWIDAQSEVVYPAAKNTIYSVFSEAGYETEKELGYFYRWDYTREQIKNCLETILSDYTTINHMFITGGEKTGKTTLAKKICKGLHCLNWIKSNKIAIISGDRFNALDILSKKNKLYNGSLVIEEAGSLDSTGKKKLLDLLSEMKENILVILEDKEEAFQSFLNGDKHLAEYFKNSIHLPEYSDRDLTGFAVAYINGKDYLFTESVEEAFFEKVKLRMADLKPEERLGAVIEFAKEIIQSADNRYRQMLSEILGNRSLDSEDLLYIIEEDFAGR</sequence>
<keyword evidence="2" id="KW-1185">Reference proteome</keyword>
<organism evidence="1 2">
    <name type="scientific">Anaerocolumna cellulosilytica</name>
    <dbReference type="NCBI Taxonomy" id="433286"/>
    <lineage>
        <taxon>Bacteria</taxon>
        <taxon>Bacillati</taxon>
        <taxon>Bacillota</taxon>
        <taxon>Clostridia</taxon>
        <taxon>Lachnospirales</taxon>
        <taxon>Lachnospiraceae</taxon>
        <taxon>Anaerocolumna</taxon>
    </lineage>
</organism>
<dbReference type="SUPFAM" id="SSF52540">
    <property type="entry name" value="P-loop containing nucleoside triphosphate hydrolases"/>
    <property type="match status" value="1"/>
</dbReference>
<dbReference type="InterPro" id="IPR027417">
    <property type="entry name" value="P-loop_NTPase"/>
</dbReference>
<protein>
    <submittedName>
        <fullName evidence="1">Uncharacterized protein</fullName>
    </submittedName>
</protein>
<dbReference type="KEGG" id="acel:acsn021_44290"/>
<reference evidence="1 2" key="1">
    <citation type="journal article" date="2016" name="Int. J. Syst. Evol. Microbiol.">
        <title>Descriptions of Anaerotaenia torta gen. nov., sp. nov. and Anaerocolumna cellulosilytica gen. nov., sp. nov. isolated from a methanogenic reactor of cattle waste.</title>
        <authorList>
            <person name="Uek A."/>
            <person name="Ohtaki Y."/>
            <person name="Kaku N."/>
            <person name="Ueki K."/>
        </authorList>
    </citation>
    <scope>NUCLEOTIDE SEQUENCE [LARGE SCALE GENOMIC DNA]</scope>
    <source>
        <strain evidence="1 2">SN021</strain>
    </source>
</reference>
<accession>A0A6S6RBH6</accession>
<dbReference type="RefSeq" id="WP_184092759.1">
    <property type="nucleotide sequence ID" value="NZ_AP023367.1"/>
</dbReference>